<keyword evidence="5 7" id="KW-0479">Metal-binding</keyword>
<dbReference type="InterPro" id="IPR029014">
    <property type="entry name" value="NiFe-Hase_large"/>
</dbReference>
<feature type="binding site" evidence="7">
    <location>
        <position position="480"/>
    </location>
    <ligand>
        <name>Ni(2+)</name>
        <dbReference type="ChEBI" id="CHEBI:49786"/>
    </ligand>
</feature>
<dbReference type="Gene3D" id="1.10.645.10">
    <property type="entry name" value="Cytochrome-c3 Hydrogenase, chain B"/>
    <property type="match status" value="1"/>
</dbReference>
<evidence type="ECO:0000313" key="8">
    <source>
        <dbReference type="EMBL" id="OWW20189.1"/>
    </source>
</evidence>
<evidence type="ECO:0000256" key="1">
    <source>
        <dbReference type="ARBA" id="ARBA00001967"/>
    </source>
</evidence>
<feature type="binding site" evidence="7">
    <location>
        <position position="63"/>
    </location>
    <ligand>
        <name>Fe cation</name>
        <dbReference type="ChEBI" id="CHEBI:24875"/>
    </ligand>
</feature>
<dbReference type="GO" id="GO:0008901">
    <property type="term" value="F:ferredoxin hydrogenase activity"/>
    <property type="evidence" value="ECO:0007669"/>
    <property type="project" value="InterPro"/>
</dbReference>
<evidence type="ECO:0000256" key="4">
    <source>
        <dbReference type="ARBA" id="ARBA00022596"/>
    </source>
</evidence>
<name>A0A254TC09_9BURK</name>
<keyword evidence="6" id="KW-0560">Oxidoreductase</keyword>
<dbReference type="Pfam" id="PF00374">
    <property type="entry name" value="NiFeSe_Hases"/>
    <property type="match status" value="2"/>
</dbReference>
<organism evidence="8 9">
    <name type="scientific">Noviherbaspirillum denitrificans</name>
    <dbReference type="NCBI Taxonomy" id="1968433"/>
    <lineage>
        <taxon>Bacteria</taxon>
        <taxon>Pseudomonadati</taxon>
        <taxon>Pseudomonadota</taxon>
        <taxon>Betaproteobacteria</taxon>
        <taxon>Burkholderiales</taxon>
        <taxon>Oxalobacteraceae</taxon>
        <taxon>Noviherbaspirillum</taxon>
    </lineage>
</organism>
<dbReference type="InterPro" id="IPR001501">
    <property type="entry name" value="Ni-dep_hyd_lsu"/>
</dbReference>
<dbReference type="PROSITE" id="PS00507">
    <property type="entry name" value="NI_HGENASE_L_1"/>
    <property type="match status" value="1"/>
</dbReference>
<comment type="similarity">
    <text evidence="3">Belongs to the [NiFe]/[NiFeSe] hydrogenase large subunit family.</text>
</comment>
<feature type="binding site" evidence="7">
    <location>
        <position position="431"/>
    </location>
    <ligand>
        <name>Mg(2+)</name>
        <dbReference type="ChEBI" id="CHEBI:18420"/>
    </ligand>
</feature>
<evidence type="ECO:0000256" key="5">
    <source>
        <dbReference type="ARBA" id="ARBA00022723"/>
    </source>
</evidence>
<protein>
    <submittedName>
        <fullName evidence="8">HupV protein</fullName>
    </submittedName>
</protein>
<comment type="subcellular location">
    <subcellularLocation>
        <location evidence="2">Cell envelope</location>
    </subcellularLocation>
</comment>
<keyword evidence="7" id="KW-0408">Iron</keyword>
<evidence type="ECO:0000256" key="2">
    <source>
        <dbReference type="ARBA" id="ARBA00004196"/>
    </source>
</evidence>
<evidence type="ECO:0000313" key="9">
    <source>
        <dbReference type="Proteomes" id="UP000197535"/>
    </source>
</evidence>
<gene>
    <name evidence="8" type="ORF">AYR66_12470</name>
</gene>
<dbReference type="SUPFAM" id="SSF56762">
    <property type="entry name" value="HydB/Nqo4-like"/>
    <property type="match status" value="1"/>
</dbReference>
<keyword evidence="4 7" id="KW-0533">Nickel</keyword>
<proteinExistence type="inferred from homology"/>
<dbReference type="GO" id="GO:0030313">
    <property type="term" value="C:cell envelope"/>
    <property type="evidence" value="ECO:0007669"/>
    <property type="project" value="UniProtKB-SubCell"/>
</dbReference>
<dbReference type="GO" id="GO:0016151">
    <property type="term" value="F:nickel cation binding"/>
    <property type="evidence" value="ECO:0007669"/>
    <property type="project" value="InterPro"/>
</dbReference>
<dbReference type="InterPro" id="IPR018194">
    <property type="entry name" value="Ni-dep_hyd_lsu_Ni_BS"/>
</dbReference>
<dbReference type="PANTHER" id="PTHR42958">
    <property type="entry name" value="HYDROGENASE-2 LARGE CHAIN"/>
    <property type="match status" value="1"/>
</dbReference>
<feature type="binding site" evidence="7">
    <location>
        <position position="63"/>
    </location>
    <ligand>
        <name>Ni(2+)</name>
        <dbReference type="ChEBI" id="CHEBI:49786"/>
    </ligand>
</feature>
<comment type="cofactor">
    <cofactor evidence="1 7">
        <name>Ni(2+)</name>
        <dbReference type="ChEBI" id="CHEBI:49786"/>
    </cofactor>
</comment>
<dbReference type="EMBL" id="LSTO01000001">
    <property type="protein sequence ID" value="OWW20189.1"/>
    <property type="molecule type" value="Genomic_DNA"/>
</dbReference>
<keyword evidence="7" id="KW-0460">Magnesium</keyword>
<accession>A0A254TC09</accession>
<dbReference type="PANTHER" id="PTHR42958:SF4">
    <property type="entry name" value="HYDROGENASE EXPRESSION_FORMATION PROTEIN HUPK"/>
    <property type="match status" value="1"/>
</dbReference>
<dbReference type="OrthoDB" id="9761717at2"/>
<sequence>MTRLIVGPFNRVEGDLEVHLDIEEGRVRSARVNAPMYRGFEQILQQRHPMDALAVVPRICGICSVSQSVAAARALADMMGVQPPENGVHATNLIQATENLADHLTHFYLFFMPDFARPEYASRPWHAEARRRFAAQQGQHVRQAVAARQRWFTLLGTLAGKWPHSLTIQPGGSSRPVDTGERIRLLTRIREFRAFLEQTLFAAPLEHIAAIGSEAELDAWHAASQPDDGDFRLFLTLARENALDGLGQGPGLYLSYGAYPGAAGEHAFRRGLWDGRAHSVLPLDTARITEDATHAWLADEGGPRHPRDGLTLPAPGKTEAYTWNKAPRMAGRVLETGAIARQLVAGHPLVREAVVRTGGNVYTRVLARLLELALVVPMMERWLAALRPGEPYFTDASLPDAAQGMGLTEAARGGLGHWVVVQDGKIRNYQIVAPTSWNFSPRDAQGQPGALELALAGTEAGEGAAAPVAVQHIVRSFDPCMVCTVH</sequence>
<reference evidence="8 9" key="1">
    <citation type="submission" date="2016-02" db="EMBL/GenBank/DDBJ databases">
        <authorList>
            <person name="Wen L."/>
            <person name="He K."/>
            <person name="Yang H."/>
        </authorList>
    </citation>
    <scope>NUCLEOTIDE SEQUENCE [LARGE SCALE GENOMIC DNA]</scope>
    <source>
        <strain evidence="8 9">TSA40</strain>
    </source>
</reference>
<feature type="binding site" evidence="7">
    <location>
        <position position="41"/>
    </location>
    <ligand>
        <name>Mg(2+)</name>
        <dbReference type="ChEBI" id="CHEBI:18420"/>
    </ligand>
</feature>
<feature type="binding site" evidence="7">
    <location>
        <position position="483"/>
    </location>
    <ligand>
        <name>Fe cation</name>
        <dbReference type="ChEBI" id="CHEBI:24875"/>
    </ligand>
</feature>
<dbReference type="AlphaFoldDB" id="A0A254TC09"/>
<comment type="cofactor">
    <cofactor evidence="7">
        <name>Fe cation</name>
        <dbReference type="ChEBI" id="CHEBI:24875"/>
    </cofactor>
</comment>
<dbReference type="InterPro" id="IPR050867">
    <property type="entry name" value="NiFe/NiFeSe_hydrgnase_LSU"/>
</dbReference>
<dbReference type="RefSeq" id="WP_088707077.1">
    <property type="nucleotide sequence ID" value="NZ_LSTO01000001.1"/>
</dbReference>
<keyword evidence="9" id="KW-1185">Reference proteome</keyword>
<evidence type="ECO:0000256" key="3">
    <source>
        <dbReference type="ARBA" id="ARBA00009292"/>
    </source>
</evidence>
<feature type="binding site" evidence="7">
    <location>
        <position position="60"/>
    </location>
    <ligand>
        <name>Ni(2+)</name>
        <dbReference type="ChEBI" id="CHEBI:49786"/>
    </ligand>
</feature>
<dbReference type="Proteomes" id="UP000197535">
    <property type="component" value="Unassembled WGS sequence"/>
</dbReference>
<evidence type="ECO:0000256" key="6">
    <source>
        <dbReference type="ARBA" id="ARBA00023002"/>
    </source>
</evidence>
<comment type="caution">
    <text evidence="8">The sequence shown here is derived from an EMBL/GenBank/DDBJ whole genome shotgun (WGS) entry which is preliminary data.</text>
</comment>
<feature type="binding site" evidence="7">
    <location>
        <position position="486"/>
    </location>
    <ligand>
        <name>Mg(2+)</name>
        <dbReference type="ChEBI" id="CHEBI:18420"/>
    </ligand>
</feature>
<evidence type="ECO:0000256" key="7">
    <source>
        <dbReference type="PIRSR" id="PIRSR601501-1"/>
    </source>
</evidence>